<dbReference type="RefSeq" id="WP_148378076.1">
    <property type="nucleotide sequence ID" value="NZ_VSIY01000009.1"/>
</dbReference>
<keyword evidence="3" id="KW-1185">Reference proteome</keyword>
<dbReference type="SUPFAM" id="SSF51206">
    <property type="entry name" value="cAMP-binding domain-like"/>
    <property type="match status" value="1"/>
</dbReference>
<dbReference type="InterPro" id="IPR014710">
    <property type="entry name" value="RmlC-like_jellyroll"/>
</dbReference>
<proteinExistence type="predicted"/>
<evidence type="ECO:0000259" key="1">
    <source>
        <dbReference type="PROSITE" id="PS50042"/>
    </source>
</evidence>
<gene>
    <name evidence="2" type="ORF">FVF75_11250</name>
</gene>
<sequence length="153" mass="17112">MSVETLERIISDHPLFHGLGSDFLTTVTRCASNVRFAPGTYLFHEGETADQVYLIREGLVALEIAAPGQGRMTFQTVGRRGIVGMSWLVPPYRWTFDARAAEDTRALAFDAGCLRGKCDSDPALGYEVMKRFMPPLIERLHATRLQMLDVYDA</sequence>
<evidence type="ECO:0000313" key="2">
    <source>
        <dbReference type="EMBL" id="TYB81013.1"/>
    </source>
</evidence>
<accession>A0A5D0RHV1</accession>
<dbReference type="InterPro" id="IPR000595">
    <property type="entry name" value="cNMP-bd_dom"/>
</dbReference>
<dbReference type="Gene3D" id="2.60.120.10">
    <property type="entry name" value="Jelly Rolls"/>
    <property type="match status" value="1"/>
</dbReference>
<name>A0A5D0RHV1_9RHOB</name>
<comment type="caution">
    <text evidence="2">The sequence shown here is derived from an EMBL/GenBank/DDBJ whole genome shotgun (WGS) entry which is preliminary data.</text>
</comment>
<protein>
    <submittedName>
        <fullName evidence="2">Cyclic nucleotide-binding domain-containing protein</fullName>
    </submittedName>
</protein>
<dbReference type="Proteomes" id="UP000322080">
    <property type="component" value="Unassembled WGS sequence"/>
</dbReference>
<dbReference type="Pfam" id="PF00027">
    <property type="entry name" value="cNMP_binding"/>
    <property type="match status" value="1"/>
</dbReference>
<dbReference type="EMBL" id="VSIY01000009">
    <property type="protein sequence ID" value="TYB81013.1"/>
    <property type="molecule type" value="Genomic_DNA"/>
</dbReference>
<dbReference type="PROSITE" id="PS50042">
    <property type="entry name" value="CNMP_BINDING_3"/>
    <property type="match status" value="1"/>
</dbReference>
<dbReference type="AlphaFoldDB" id="A0A5D0RHV1"/>
<dbReference type="InterPro" id="IPR018490">
    <property type="entry name" value="cNMP-bd_dom_sf"/>
</dbReference>
<dbReference type="CDD" id="cd00038">
    <property type="entry name" value="CAP_ED"/>
    <property type="match status" value="1"/>
</dbReference>
<evidence type="ECO:0000313" key="3">
    <source>
        <dbReference type="Proteomes" id="UP000322080"/>
    </source>
</evidence>
<reference evidence="2 3" key="1">
    <citation type="submission" date="2019-08" db="EMBL/GenBank/DDBJ databases">
        <title>Identification of a novel species of the genus Boseongicola.</title>
        <authorList>
            <person name="Zhang X.-Q."/>
        </authorList>
    </citation>
    <scope>NUCLEOTIDE SEQUENCE [LARGE SCALE GENOMIC DNA]</scope>
    <source>
        <strain evidence="2 3">HY14</strain>
    </source>
</reference>
<dbReference type="SMART" id="SM00100">
    <property type="entry name" value="cNMP"/>
    <property type="match status" value="1"/>
</dbReference>
<organism evidence="2 3">
    <name type="scientific">Maritimibacter fusiformis</name>
    <dbReference type="NCBI Taxonomy" id="2603819"/>
    <lineage>
        <taxon>Bacteria</taxon>
        <taxon>Pseudomonadati</taxon>
        <taxon>Pseudomonadota</taxon>
        <taxon>Alphaproteobacteria</taxon>
        <taxon>Rhodobacterales</taxon>
        <taxon>Roseobacteraceae</taxon>
        <taxon>Maritimibacter</taxon>
    </lineage>
</organism>
<feature type="domain" description="Cyclic nucleotide-binding" evidence="1">
    <location>
        <begin position="15"/>
        <end position="101"/>
    </location>
</feature>